<gene>
    <name evidence="1" type="ORF">C900_03033</name>
</gene>
<evidence type="ECO:0000313" key="2">
    <source>
        <dbReference type="Proteomes" id="UP000011135"/>
    </source>
</evidence>
<keyword evidence="2" id="KW-1185">Reference proteome</keyword>
<dbReference type="AlphaFoldDB" id="L8JU39"/>
<accession>L8JU39</accession>
<comment type="caution">
    <text evidence="1">The sequence shown here is derived from an EMBL/GenBank/DDBJ whole genome shotgun (WGS) entry which is preliminary data.</text>
</comment>
<proteinExistence type="predicted"/>
<sequence length="53" mass="5800">MPNIYAIHCFESKSFNVGSKSFKLRFSAIDKAHATPGFSVSEAESNVFIISGM</sequence>
<protein>
    <submittedName>
        <fullName evidence="1">Uncharacterized protein</fullName>
    </submittedName>
</protein>
<evidence type="ECO:0000313" key="1">
    <source>
        <dbReference type="EMBL" id="ELR71069.1"/>
    </source>
</evidence>
<dbReference type="Proteomes" id="UP000011135">
    <property type="component" value="Unassembled WGS sequence"/>
</dbReference>
<dbReference type="STRING" id="1237149.C900_03033"/>
<name>L8JU39_9BACT</name>
<dbReference type="EMBL" id="AMZN01000045">
    <property type="protein sequence ID" value="ELR71069.1"/>
    <property type="molecule type" value="Genomic_DNA"/>
</dbReference>
<reference evidence="1 2" key="1">
    <citation type="submission" date="2012-12" db="EMBL/GenBank/DDBJ databases">
        <title>Genome assembly of Fulvivirga imtechensis AK7.</title>
        <authorList>
            <person name="Nupur N."/>
            <person name="Khatri I."/>
            <person name="Kumar R."/>
            <person name="Subramanian S."/>
            <person name="Pinnaka A."/>
        </authorList>
    </citation>
    <scope>NUCLEOTIDE SEQUENCE [LARGE SCALE GENOMIC DNA]</scope>
    <source>
        <strain evidence="1 2">AK7</strain>
    </source>
</reference>
<organism evidence="1 2">
    <name type="scientific">Fulvivirga imtechensis AK7</name>
    <dbReference type="NCBI Taxonomy" id="1237149"/>
    <lineage>
        <taxon>Bacteria</taxon>
        <taxon>Pseudomonadati</taxon>
        <taxon>Bacteroidota</taxon>
        <taxon>Cytophagia</taxon>
        <taxon>Cytophagales</taxon>
        <taxon>Fulvivirgaceae</taxon>
        <taxon>Fulvivirga</taxon>
    </lineage>
</organism>